<keyword evidence="7" id="KW-1185">Reference proteome</keyword>
<keyword evidence="3 6" id="KW-0378">Hydrolase</keyword>
<dbReference type="PANTHER" id="PTHR21661:SF35">
    <property type="entry name" value="EPOXIDE HYDROLASE"/>
    <property type="match status" value="1"/>
</dbReference>
<reference evidence="6 7" key="1">
    <citation type="submission" date="2019-03" db="EMBL/GenBank/DDBJ databases">
        <title>Ramlibacter rhizophilus CCTCC AB2015357, whole genome shotgun sequence.</title>
        <authorList>
            <person name="Zhang X."/>
            <person name="Feng G."/>
            <person name="Zhu H."/>
        </authorList>
    </citation>
    <scope>NUCLEOTIDE SEQUENCE [LARGE SCALE GENOMIC DNA]</scope>
    <source>
        <strain evidence="6 7">CCTCC AB2015357</strain>
    </source>
</reference>
<comment type="similarity">
    <text evidence="1">Belongs to the peptidase S33 family.</text>
</comment>
<evidence type="ECO:0000259" key="5">
    <source>
        <dbReference type="Pfam" id="PF06441"/>
    </source>
</evidence>
<evidence type="ECO:0000256" key="3">
    <source>
        <dbReference type="ARBA" id="ARBA00022801"/>
    </source>
</evidence>
<dbReference type="InterPro" id="IPR000639">
    <property type="entry name" value="Epox_hydrolase-like"/>
</dbReference>
<dbReference type="OrthoDB" id="9780765at2"/>
<feature type="active site" description="Proton donor" evidence="4">
    <location>
        <position position="320"/>
    </location>
</feature>
<evidence type="ECO:0000313" key="7">
    <source>
        <dbReference type="Proteomes" id="UP000297564"/>
    </source>
</evidence>
<dbReference type="EMBL" id="SMLL01000002">
    <property type="protein sequence ID" value="TFZ03440.1"/>
    <property type="molecule type" value="Genomic_DNA"/>
</dbReference>
<name>A0A4Z0BYR6_9BURK</name>
<evidence type="ECO:0000256" key="4">
    <source>
        <dbReference type="PIRSR" id="PIRSR001112-1"/>
    </source>
</evidence>
<evidence type="ECO:0000313" key="6">
    <source>
        <dbReference type="EMBL" id="TFZ03440.1"/>
    </source>
</evidence>
<proteinExistence type="inferred from homology"/>
<dbReference type="InterPro" id="IPR010497">
    <property type="entry name" value="Epoxide_hydro_N"/>
</dbReference>
<organism evidence="6 7">
    <name type="scientific">Ramlibacter rhizophilus</name>
    <dbReference type="NCBI Taxonomy" id="1781167"/>
    <lineage>
        <taxon>Bacteria</taxon>
        <taxon>Pseudomonadati</taxon>
        <taxon>Pseudomonadota</taxon>
        <taxon>Betaproteobacteria</taxon>
        <taxon>Burkholderiales</taxon>
        <taxon>Comamonadaceae</taxon>
        <taxon>Ramlibacter</taxon>
    </lineage>
</organism>
<feature type="active site" description="Nucleophile" evidence="4">
    <location>
        <position position="190"/>
    </location>
</feature>
<keyword evidence="2" id="KW-0058">Aromatic hydrocarbons catabolism</keyword>
<accession>A0A4Z0BYR6</accession>
<dbReference type="Proteomes" id="UP000297564">
    <property type="component" value="Unassembled WGS sequence"/>
</dbReference>
<dbReference type="PANTHER" id="PTHR21661">
    <property type="entry name" value="EPOXIDE HYDROLASE 1-RELATED"/>
    <property type="match status" value="1"/>
</dbReference>
<sequence length="397" mass="44093">MLQHSARRQPSFQILFRETPMSQETRFTLHAEQALLDRIARQVAEYEWPKTPAGAGWEMGVDPATLKYVAERWTHGFDWRVQEARLNELSHFKARVGAVDLHYVRIDATGPRTGVPVVLMHGWPGCFLEYIEVGRELARRGFDAVLVSLPGVGFSSAPDQVLGPRGVAALVHELMTRVLGHERYVAHGADWGSIIAGWLGFDHGQHCIGTHMTMASPKFVAGAASTEQEQQWLAGFRERFEDDGAYFRLQTSRPLTAGFALSNNPVGLLAWMLEKFAAWGDPAEGQKSAVYQTPERADRVLRNVMLYLVTNSVATSMWIYRGITTEGPPGYPGGKRVETPTAFAATRDPIFVPPPRSLVDKVYRVVRWTEFSAGGHFPGYDVPDALAADIAEFSANL</sequence>
<comment type="caution">
    <text evidence="6">The sequence shown here is derived from an EMBL/GenBank/DDBJ whole genome shotgun (WGS) entry which is preliminary data.</text>
</comment>
<dbReference type="GO" id="GO:0097176">
    <property type="term" value="P:epoxide metabolic process"/>
    <property type="evidence" value="ECO:0007669"/>
    <property type="project" value="TreeGrafter"/>
</dbReference>
<dbReference type="InterPro" id="IPR016292">
    <property type="entry name" value="Epoxide_hydrolase"/>
</dbReference>
<dbReference type="PIRSF" id="PIRSF001112">
    <property type="entry name" value="Epoxide_hydrolase"/>
    <property type="match status" value="1"/>
</dbReference>
<dbReference type="InterPro" id="IPR029058">
    <property type="entry name" value="AB_hydrolase_fold"/>
</dbReference>
<dbReference type="AlphaFoldDB" id="A0A4Z0BYR6"/>
<evidence type="ECO:0000256" key="1">
    <source>
        <dbReference type="ARBA" id="ARBA00010088"/>
    </source>
</evidence>
<dbReference type="Pfam" id="PF06441">
    <property type="entry name" value="EHN"/>
    <property type="match status" value="1"/>
</dbReference>
<feature type="domain" description="Epoxide hydrolase N-terminal" evidence="5">
    <location>
        <begin position="26"/>
        <end position="130"/>
    </location>
</feature>
<protein>
    <submittedName>
        <fullName evidence="6">Epoxide hydrolase</fullName>
    </submittedName>
</protein>
<evidence type="ECO:0000256" key="2">
    <source>
        <dbReference type="ARBA" id="ARBA00022797"/>
    </source>
</evidence>
<dbReference type="Gene3D" id="3.40.50.1820">
    <property type="entry name" value="alpha/beta hydrolase"/>
    <property type="match status" value="1"/>
</dbReference>
<feature type="active site" description="Proton acceptor" evidence="4">
    <location>
        <position position="376"/>
    </location>
</feature>
<dbReference type="SUPFAM" id="SSF53474">
    <property type="entry name" value="alpha/beta-Hydrolases"/>
    <property type="match status" value="1"/>
</dbReference>
<dbReference type="GO" id="GO:0004301">
    <property type="term" value="F:epoxide hydrolase activity"/>
    <property type="evidence" value="ECO:0007669"/>
    <property type="project" value="TreeGrafter"/>
</dbReference>
<gene>
    <name evidence="6" type="ORF">EZ242_06070</name>
</gene>
<dbReference type="PRINTS" id="PR00412">
    <property type="entry name" value="EPOXHYDRLASE"/>
</dbReference>